<reference evidence="2 3" key="1">
    <citation type="journal article" date="2019" name="Emerg. Microbes Infect.">
        <title>Comprehensive subspecies identification of 175 nontuberculous mycobacteria species based on 7547 genomic profiles.</title>
        <authorList>
            <person name="Matsumoto Y."/>
            <person name="Kinjo T."/>
            <person name="Motooka D."/>
            <person name="Nabeya D."/>
            <person name="Jung N."/>
            <person name="Uechi K."/>
            <person name="Horii T."/>
            <person name="Iida T."/>
            <person name="Fujita J."/>
            <person name="Nakamura S."/>
        </authorList>
    </citation>
    <scope>NUCLEOTIDE SEQUENCE [LARGE SCALE GENOMIC DNA]</scope>
    <source>
        <strain evidence="2 3">JCM 17423</strain>
    </source>
</reference>
<proteinExistence type="predicted"/>
<feature type="compositionally biased region" description="Polar residues" evidence="1">
    <location>
        <begin position="20"/>
        <end position="41"/>
    </location>
</feature>
<protein>
    <submittedName>
        <fullName evidence="2">Uncharacterized protein</fullName>
    </submittedName>
</protein>
<dbReference type="EMBL" id="AP022586">
    <property type="protein sequence ID" value="BBY18268.1"/>
    <property type="molecule type" value="Genomic_DNA"/>
</dbReference>
<feature type="compositionally biased region" description="Basic and acidic residues" evidence="1">
    <location>
        <begin position="1"/>
        <end position="18"/>
    </location>
</feature>
<name>A0AAD1MW05_9MYCO</name>
<accession>A0AAD1MW05</accession>
<dbReference type="AlphaFoldDB" id="A0AAD1MW05"/>
<evidence type="ECO:0000313" key="3">
    <source>
        <dbReference type="Proteomes" id="UP000466607"/>
    </source>
</evidence>
<evidence type="ECO:0000256" key="1">
    <source>
        <dbReference type="SAM" id="MobiDB-lite"/>
    </source>
</evidence>
<dbReference type="Proteomes" id="UP000466607">
    <property type="component" value="Chromosome"/>
</dbReference>
<keyword evidence="3" id="KW-1185">Reference proteome</keyword>
<sequence length="86" mass="9367">MRVEVAGELRRLNRKDASELSDQLNPSGTLRTEAANPSENETLPGPMLRATLGGRYTEDRAPVSSSRNVGILIDATSDRIMAEIVE</sequence>
<organism evidence="2 3">
    <name type="scientific">Mycolicibacterium litorale</name>
    <dbReference type="NCBI Taxonomy" id="758802"/>
    <lineage>
        <taxon>Bacteria</taxon>
        <taxon>Bacillati</taxon>
        <taxon>Actinomycetota</taxon>
        <taxon>Actinomycetes</taxon>
        <taxon>Mycobacteriales</taxon>
        <taxon>Mycobacteriaceae</taxon>
        <taxon>Mycolicibacterium</taxon>
    </lineage>
</organism>
<gene>
    <name evidence="2" type="ORF">MLIT_38600</name>
</gene>
<evidence type="ECO:0000313" key="2">
    <source>
        <dbReference type="EMBL" id="BBY18268.1"/>
    </source>
</evidence>
<feature type="region of interest" description="Disordered" evidence="1">
    <location>
        <begin position="1"/>
        <end position="48"/>
    </location>
</feature>